<dbReference type="Proteomes" id="UP000783686">
    <property type="component" value="Unassembled WGS sequence"/>
</dbReference>
<dbReference type="EMBL" id="CAJFDH010000005">
    <property type="protein sequence ID" value="CAD5223183.1"/>
    <property type="molecule type" value="Genomic_DNA"/>
</dbReference>
<dbReference type="EMBL" id="CAJFCW020000005">
    <property type="protein sequence ID" value="CAG9117335.1"/>
    <property type="molecule type" value="Genomic_DNA"/>
</dbReference>
<keyword evidence="1" id="KW-0472">Membrane</keyword>
<keyword evidence="3" id="KW-1185">Reference proteome</keyword>
<evidence type="ECO:0000313" key="3">
    <source>
        <dbReference type="Proteomes" id="UP000614601"/>
    </source>
</evidence>
<dbReference type="Proteomes" id="UP000614601">
    <property type="component" value="Unassembled WGS sequence"/>
</dbReference>
<keyword evidence="1" id="KW-1133">Transmembrane helix</keyword>
<organism evidence="2 3">
    <name type="scientific">Bursaphelenchus okinawaensis</name>
    <dbReference type="NCBI Taxonomy" id="465554"/>
    <lineage>
        <taxon>Eukaryota</taxon>
        <taxon>Metazoa</taxon>
        <taxon>Ecdysozoa</taxon>
        <taxon>Nematoda</taxon>
        <taxon>Chromadorea</taxon>
        <taxon>Rhabditida</taxon>
        <taxon>Tylenchina</taxon>
        <taxon>Tylenchomorpha</taxon>
        <taxon>Aphelenchoidea</taxon>
        <taxon>Aphelenchoididae</taxon>
        <taxon>Bursaphelenchus</taxon>
    </lineage>
</organism>
<evidence type="ECO:0000256" key="1">
    <source>
        <dbReference type="SAM" id="Phobius"/>
    </source>
</evidence>
<reference evidence="2" key="1">
    <citation type="submission" date="2020-09" db="EMBL/GenBank/DDBJ databases">
        <authorList>
            <person name="Kikuchi T."/>
        </authorList>
    </citation>
    <scope>NUCLEOTIDE SEQUENCE</scope>
    <source>
        <strain evidence="2">SH1</strain>
    </source>
</reference>
<dbReference type="InterPro" id="IPR019421">
    <property type="entry name" value="7TM_GPCR_serpentine_rcpt_Srd"/>
</dbReference>
<accession>A0A811L278</accession>
<dbReference type="OrthoDB" id="5790586at2759"/>
<keyword evidence="1" id="KW-0812">Transmembrane</keyword>
<dbReference type="Pfam" id="PF10317">
    <property type="entry name" value="7TM_GPCR_Srd"/>
    <property type="match status" value="1"/>
</dbReference>
<proteinExistence type="predicted"/>
<gene>
    <name evidence="2" type="ORF">BOKJ2_LOCUS10016</name>
</gene>
<feature type="transmembrane region" description="Helical" evidence="1">
    <location>
        <begin position="30"/>
        <end position="53"/>
    </location>
</feature>
<sequence>MQNILPLFTSAIPMACYTLPIVFGVQADNIVTYATMCLTLVPIFNPAITILVISPYKSNVLRWLDKLMCGVLKRRKLTTKTTTLTKSVSAGTLQLM</sequence>
<evidence type="ECO:0000313" key="2">
    <source>
        <dbReference type="EMBL" id="CAD5223183.1"/>
    </source>
</evidence>
<protein>
    <submittedName>
        <fullName evidence="2">Uncharacterized protein</fullName>
    </submittedName>
</protein>
<dbReference type="AlphaFoldDB" id="A0A811L278"/>
<comment type="caution">
    <text evidence="2">The sequence shown here is derived from an EMBL/GenBank/DDBJ whole genome shotgun (WGS) entry which is preliminary data.</text>
</comment>
<name>A0A811L278_9BILA</name>